<dbReference type="SUPFAM" id="SSF46955">
    <property type="entry name" value="Putative DNA-binding domain"/>
    <property type="match status" value="1"/>
</dbReference>
<keyword evidence="3" id="KW-0804">Transcription</keyword>
<organism evidence="5">
    <name type="scientific">bioreactor metagenome</name>
    <dbReference type="NCBI Taxonomy" id="1076179"/>
    <lineage>
        <taxon>unclassified sequences</taxon>
        <taxon>metagenomes</taxon>
        <taxon>ecological metagenomes</taxon>
    </lineage>
</organism>
<dbReference type="InterPro" id="IPR009061">
    <property type="entry name" value="DNA-bd_dom_put_sf"/>
</dbReference>
<dbReference type="PANTHER" id="PTHR30204">
    <property type="entry name" value="REDOX-CYCLING DRUG-SENSING TRANSCRIPTIONAL ACTIVATOR SOXR"/>
    <property type="match status" value="1"/>
</dbReference>
<dbReference type="SMART" id="SM00422">
    <property type="entry name" value="HTH_MERR"/>
    <property type="match status" value="1"/>
</dbReference>
<evidence type="ECO:0000313" key="5">
    <source>
        <dbReference type="EMBL" id="MPM65848.1"/>
    </source>
</evidence>
<feature type="domain" description="HTH merR-type" evidence="4">
    <location>
        <begin position="1"/>
        <end position="69"/>
    </location>
</feature>
<evidence type="ECO:0000256" key="3">
    <source>
        <dbReference type="ARBA" id="ARBA00023163"/>
    </source>
</evidence>
<gene>
    <name evidence="5" type="ORF">SDC9_112752</name>
</gene>
<dbReference type="PANTHER" id="PTHR30204:SF94">
    <property type="entry name" value="HEAVY METAL-DEPENDENT TRANSCRIPTIONAL REGULATOR HI_0293-RELATED"/>
    <property type="match status" value="1"/>
</dbReference>
<dbReference type="Pfam" id="PF13411">
    <property type="entry name" value="MerR_1"/>
    <property type="match status" value="1"/>
</dbReference>
<proteinExistence type="predicted"/>
<reference evidence="5" key="1">
    <citation type="submission" date="2019-08" db="EMBL/GenBank/DDBJ databases">
        <authorList>
            <person name="Kucharzyk K."/>
            <person name="Murdoch R.W."/>
            <person name="Higgins S."/>
            <person name="Loffler F."/>
        </authorList>
    </citation>
    <scope>NUCLEOTIDE SEQUENCE</scope>
</reference>
<keyword evidence="1" id="KW-0805">Transcription regulation</keyword>
<sequence length="341" mass="39806">MRIQEVMELTGLTKKAIHFYIEKKLLSPTKDPENGYYNLTETDLKKLQLICLFRKTGFSIDTIQELFQYPTMTNYFFHRQVNVLKKKIVEHQKQLENLCSIIESMPPNATPTYICNHYPISKLMDEPTNNYIETLFPCTDARMIAILILAPFLDIPVDEYRKFLWDRISTELQLQLKEDLIYLQQIIYNQSAAEIDATSTTSFVFFMKLSKSSSLHEFEDNLLQCCHQLINDPILLKRWKTLYFPILLPLQHFYQNISELMTAYSSRYESCNKQLHSLVQAVASTIDADSLLGKEILALCPTQDLASSLYLIFWFNHSFLLSCPETILHEIQKKYSSPFMG</sequence>
<dbReference type="AlphaFoldDB" id="A0A645BL63"/>
<evidence type="ECO:0000256" key="1">
    <source>
        <dbReference type="ARBA" id="ARBA00023015"/>
    </source>
</evidence>
<keyword evidence="2" id="KW-0238">DNA-binding</keyword>
<dbReference type="GO" id="GO:0003700">
    <property type="term" value="F:DNA-binding transcription factor activity"/>
    <property type="evidence" value="ECO:0007669"/>
    <property type="project" value="InterPro"/>
</dbReference>
<dbReference type="Gene3D" id="1.10.1660.10">
    <property type="match status" value="1"/>
</dbReference>
<evidence type="ECO:0000259" key="4">
    <source>
        <dbReference type="PROSITE" id="PS50937"/>
    </source>
</evidence>
<name>A0A645BL63_9ZZZZ</name>
<dbReference type="InterPro" id="IPR000551">
    <property type="entry name" value="MerR-type_HTH_dom"/>
</dbReference>
<dbReference type="InterPro" id="IPR047057">
    <property type="entry name" value="MerR_fam"/>
</dbReference>
<dbReference type="GO" id="GO:0003677">
    <property type="term" value="F:DNA binding"/>
    <property type="evidence" value="ECO:0007669"/>
    <property type="project" value="UniProtKB-KW"/>
</dbReference>
<comment type="caution">
    <text evidence="5">The sequence shown here is derived from an EMBL/GenBank/DDBJ whole genome shotgun (WGS) entry which is preliminary data.</text>
</comment>
<protein>
    <recommendedName>
        <fullName evidence="4">HTH merR-type domain-containing protein</fullName>
    </recommendedName>
</protein>
<dbReference type="EMBL" id="VSSQ01020749">
    <property type="protein sequence ID" value="MPM65848.1"/>
    <property type="molecule type" value="Genomic_DNA"/>
</dbReference>
<accession>A0A645BL63</accession>
<evidence type="ECO:0000256" key="2">
    <source>
        <dbReference type="ARBA" id="ARBA00023125"/>
    </source>
</evidence>
<dbReference type="PROSITE" id="PS50937">
    <property type="entry name" value="HTH_MERR_2"/>
    <property type="match status" value="1"/>
</dbReference>